<evidence type="ECO:0000256" key="6">
    <source>
        <dbReference type="ARBA" id="ARBA00022777"/>
    </source>
</evidence>
<dbReference type="EC" id="2.7.11.1" evidence="2"/>
<dbReference type="InterPro" id="IPR001245">
    <property type="entry name" value="Ser-Thr/Tyr_kinase_cat_dom"/>
</dbReference>
<evidence type="ECO:0000256" key="1">
    <source>
        <dbReference type="ARBA" id="ARBA00010507"/>
    </source>
</evidence>
<dbReference type="SUPFAM" id="SSF56112">
    <property type="entry name" value="Protein kinase-like (PK-like)"/>
    <property type="match status" value="1"/>
</dbReference>
<evidence type="ECO:0000259" key="10">
    <source>
        <dbReference type="PROSITE" id="PS50011"/>
    </source>
</evidence>
<comment type="caution">
    <text evidence="11">The sequence shown here is derived from an EMBL/GenBank/DDBJ whole genome shotgun (WGS) entry which is preliminary data.</text>
</comment>
<accession>A0A392M4C5</accession>
<evidence type="ECO:0000256" key="4">
    <source>
        <dbReference type="ARBA" id="ARBA00022679"/>
    </source>
</evidence>
<keyword evidence="6 11" id="KW-0418">Kinase</keyword>
<protein>
    <recommendedName>
        <fullName evidence="2">non-specific serine/threonine protein kinase</fullName>
        <ecNumber evidence="2">2.7.11.1</ecNumber>
    </recommendedName>
</protein>
<dbReference type="PROSITE" id="PS50011">
    <property type="entry name" value="PROTEIN_KINASE_DOM"/>
    <property type="match status" value="1"/>
</dbReference>
<keyword evidence="12" id="KW-1185">Reference proteome</keyword>
<keyword evidence="5" id="KW-0547">Nucleotide-binding</keyword>
<evidence type="ECO:0000313" key="11">
    <source>
        <dbReference type="EMBL" id="MCH81923.1"/>
    </source>
</evidence>
<comment type="catalytic activity">
    <reaction evidence="9">
        <text>L-seryl-[protein] + ATP = O-phospho-L-seryl-[protein] + ADP + H(+)</text>
        <dbReference type="Rhea" id="RHEA:17989"/>
        <dbReference type="Rhea" id="RHEA-COMP:9863"/>
        <dbReference type="Rhea" id="RHEA-COMP:11604"/>
        <dbReference type="ChEBI" id="CHEBI:15378"/>
        <dbReference type="ChEBI" id="CHEBI:29999"/>
        <dbReference type="ChEBI" id="CHEBI:30616"/>
        <dbReference type="ChEBI" id="CHEBI:83421"/>
        <dbReference type="ChEBI" id="CHEBI:456216"/>
        <dbReference type="EC" id="2.7.11.1"/>
    </reaction>
</comment>
<dbReference type="InterPro" id="IPR051681">
    <property type="entry name" value="Ser/Thr_Kinases-Pseudokinases"/>
</dbReference>
<comment type="similarity">
    <text evidence="1">Belongs to the protein kinase superfamily. TKL Ser/Thr protein kinase family. RAF subfamily.</text>
</comment>
<evidence type="ECO:0000256" key="9">
    <source>
        <dbReference type="ARBA" id="ARBA00048679"/>
    </source>
</evidence>
<comment type="catalytic activity">
    <reaction evidence="8">
        <text>L-threonyl-[protein] + ATP = O-phospho-L-threonyl-[protein] + ADP + H(+)</text>
        <dbReference type="Rhea" id="RHEA:46608"/>
        <dbReference type="Rhea" id="RHEA-COMP:11060"/>
        <dbReference type="Rhea" id="RHEA-COMP:11605"/>
        <dbReference type="ChEBI" id="CHEBI:15378"/>
        <dbReference type="ChEBI" id="CHEBI:30013"/>
        <dbReference type="ChEBI" id="CHEBI:30616"/>
        <dbReference type="ChEBI" id="CHEBI:61977"/>
        <dbReference type="ChEBI" id="CHEBI:456216"/>
        <dbReference type="EC" id="2.7.11.1"/>
    </reaction>
</comment>
<keyword evidence="3" id="KW-0723">Serine/threonine-protein kinase</keyword>
<gene>
    <name evidence="11" type="ORF">A2U01_0002717</name>
</gene>
<dbReference type="Gene3D" id="3.30.200.20">
    <property type="entry name" value="Phosphorylase Kinase, domain 1"/>
    <property type="match status" value="1"/>
</dbReference>
<evidence type="ECO:0000313" key="12">
    <source>
        <dbReference type="Proteomes" id="UP000265520"/>
    </source>
</evidence>
<dbReference type="EMBL" id="LXQA010002966">
    <property type="protein sequence ID" value="MCH81923.1"/>
    <property type="molecule type" value="Genomic_DNA"/>
</dbReference>
<evidence type="ECO:0000256" key="3">
    <source>
        <dbReference type="ARBA" id="ARBA00022527"/>
    </source>
</evidence>
<dbReference type="GO" id="GO:0005524">
    <property type="term" value="F:ATP binding"/>
    <property type="evidence" value="ECO:0007669"/>
    <property type="project" value="UniProtKB-KW"/>
</dbReference>
<dbReference type="GO" id="GO:0004674">
    <property type="term" value="F:protein serine/threonine kinase activity"/>
    <property type="evidence" value="ECO:0007669"/>
    <property type="project" value="UniProtKB-KW"/>
</dbReference>
<dbReference type="PANTHER" id="PTHR44329:SF281">
    <property type="entry name" value="SERINE_THREONINE-PROTEIN KINASE CTR1"/>
    <property type="match status" value="1"/>
</dbReference>
<dbReference type="InterPro" id="IPR011009">
    <property type="entry name" value="Kinase-like_dom_sf"/>
</dbReference>
<feature type="domain" description="Protein kinase" evidence="10">
    <location>
        <begin position="144"/>
        <end position="235"/>
    </location>
</feature>
<evidence type="ECO:0000256" key="2">
    <source>
        <dbReference type="ARBA" id="ARBA00012513"/>
    </source>
</evidence>
<feature type="non-terminal residue" evidence="11">
    <location>
        <position position="235"/>
    </location>
</feature>
<dbReference type="InterPro" id="IPR000719">
    <property type="entry name" value="Prot_kinase_dom"/>
</dbReference>
<dbReference type="AlphaFoldDB" id="A0A392M4C5"/>
<dbReference type="PANTHER" id="PTHR44329">
    <property type="entry name" value="SERINE/THREONINE-PROTEIN KINASE TNNI3K-RELATED"/>
    <property type="match status" value="1"/>
</dbReference>
<keyword evidence="7" id="KW-0067">ATP-binding</keyword>
<dbReference type="Proteomes" id="UP000265520">
    <property type="component" value="Unassembled WGS sequence"/>
</dbReference>
<organism evidence="11 12">
    <name type="scientific">Trifolium medium</name>
    <dbReference type="NCBI Taxonomy" id="97028"/>
    <lineage>
        <taxon>Eukaryota</taxon>
        <taxon>Viridiplantae</taxon>
        <taxon>Streptophyta</taxon>
        <taxon>Embryophyta</taxon>
        <taxon>Tracheophyta</taxon>
        <taxon>Spermatophyta</taxon>
        <taxon>Magnoliopsida</taxon>
        <taxon>eudicotyledons</taxon>
        <taxon>Gunneridae</taxon>
        <taxon>Pentapetalae</taxon>
        <taxon>rosids</taxon>
        <taxon>fabids</taxon>
        <taxon>Fabales</taxon>
        <taxon>Fabaceae</taxon>
        <taxon>Papilionoideae</taxon>
        <taxon>50 kb inversion clade</taxon>
        <taxon>NPAAA clade</taxon>
        <taxon>Hologalegina</taxon>
        <taxon>IRL clade</taxon>
        <taxon>Trifolieae</taxon>
        <taxon>Trifolium</taxon>
    </lineage>
</organism>
<evidence type="ECO:0000256" key="8">
    <source>
        <dbReference type="ARBA" id="ARBA00047899"/>
    </source>
</evidence>
<sequence length="235" mass="26503">MFELGPSIGYPEFGIIGTVTNVDSEFSISEQFDAKCNERNNLRPISTDSNRSSHLPLYPQVSLLSTHDQASETYMSCNPPQNITDSTNVGKYPPPLKHKRPVAIANDEIIEGRRFIEASQLIPSKPTRDIAFDMEDLAIPWNDLVLKEKIGSGSFGTVHRAEWNGSPIDFILRFLSFSLDVAVKILMEQDFHAERFKEFMREVAIMKHLRHPNIVLLMGAVTQPPNLSIVTEYLS</sequence>
<keyword evidence="4" id="KW-0808">Transferase</keyword>
<dbReference type="Pfam" id="PF07714">
    <property type="entry name" value="PK_Tyr_Ser-Thr"/>
    <property type="match status" value="1"/>
</dbReference>
<name>A0A392M4C5_9FABA</name>
<dbReference type="FunFam" id="3.30.200.20:FF:000060">
    <property type="entry name" value="Serine/threonine-protein kinase isoform 1"/>
    <property type="match status" value="1"/>
</dbReference>
<reference evidence="11 12" key="1">
    <citation type="journal article" date="2018" name="Front. Plant Sci.">
        <title>Red Clover (Trifolium pratense) and Zigzag Clover (T. medium) - A Picture of Genomic Similarities and Differences.</title>
        <authorList>
            <person name="Dluhosova J."/>
            <person name="Istvanek J."/>
            <person name="Nedelnik J."/>
            <person name="Repkova J."/>
        </authorList>
    </citation>
    <scope>NUCLEOTIDE SEQUENCE [LARGE SCALE GENOMIC DNA]</scope>
    <source>
        <strain evidence="12">cv. 10/8</strain>
        <tissue evidence="11">Leaf</tissue>
    </source>
</reference>
<proteinExistence type="inferred from homology"/>
<evidence type="ECO:0000256" key="7">
    <source>
        <dbReference type="ARBA" id="ARBA00022840"/>
    </source>
</evidence>
<evidence type="ECO:0000256" key="5">
    <source>
        <dbReference type="ARBA" id="ARBA00022741"/>
    </source>
</evidence>